<comment type="caution">
    <text evidence="2">The sequence shown here is derived from an EMBL/GenBank/DDBJ whole genome shotgun (WGS) entry which is preliminary data.</text>
</comment>
<keyword evidence="1" id="KW-0472">Membrane</keyword>
<feature type="transmembrane region" description="Helical" evidence="1">
    <location>
        <begin position="127"/>
        <end position="151"/>
    </location>
</feature>
<reference evidence="2" key="1">
    <citation type="submission" date="2021-05" db="EMBL/GenBank/DDBJ databases">
        <title>Novel Bacillus species.</title>
        <authorList>
            <person name="Liu G."/>
        </authorList>
    </citation>
    <scope>NUCLEOTIDE SEQUENCE</scope>
    <source>
        <strain evidence="2">FJAT-50051</strain>
    </source>
</reference>
<feature type="transmembrane region" description="Helical" evidence="1">
    <location>
        <begin position="75"/>
        <end position="93"/>
    </location>
</feature>
<evidence type="ECO:0000256" key="1">
    <source>
        <dbReference type="SAM" id="Phobius"/>
    </source>
</evidence>
<organism evidence="2">
    <name type="scientific">Neobacillus citreus</name>
    <dbReference type="NCBI Taxonomy" id="2833578"/>
    <lineage>
        <taxon>Bacteria</taxon>
        <taxon>Bacillati</taxon>
        <taxon>Bacillota</taxon>
        <taxon>Bacilli</taxon>
        <taxon>Bacillales</taxon>
        <taxon>Bacillaceae</taxon>
        <taxon>Neobacillus</taxon>
    </lineage>
</organism>
<keyword evidence="1" id="KW-1133">Transmembrane helix</keyword>
<gene>
    <name evidence="2" type="ORF">KHB02_09995</name>
</gene>
<protein>
    <submittedName>
        <fullName evidence="2">Uncharacterized protein</fullName>
    </submittedName>
</protein>
<dbReference type="EMBL" id="JAGYPE010000002">
    <property type="protein sequence ID" value="MBS4181718.1"/>
    <property type="molecule type" value="Genomic_DNA"/>
</dbReference>
<feature type="transmembrane region" description="Helical" evidence="1">
    <location>
        <begin position="100"/>
        <end position="121"/>
    </location>
</feature>
<proteinExistence type="predicted"/>
<feature type="transmembrane region" description="Helical" evidence="1">
    <location>
        <begin position="29"/>
        <end position="55"/>
    </location>
</feature>
<sequence>MPAFRPMPGYRLGTGWTPQPRPRSRAAAVWQWVGPVVSLVATVGACLLLLGYAQVADQVEWECAVSTCGTDDPRSLAPIASWALVVLAALGTLRLPGRGWWTAGLLAAFGVVAAWAVDWWHRPGTDLALVVTPIAAWAVAAGFLTVQVALLSARASRR</sequence>
<name>A0A942Y8Y7_9BACI</name>
<dbReference type="AlphaFoldDB" id="A0A942Y8Y7"/>
<accession>A0A942Y8Y7</accession>
<keyword evidence="1" id="KW-0812">Transmembrane</keyword>
<evidence type="ECO:0000313" key="2">
    <source>
        <dbReference type="EMBL" id="MBS4181718.1"/>
    </source>
</evidence>